<geneLocation type="plasmid" evidence="19 20">
    <name>pQ15_94_1</name>
</geneLocation>
<evidence type="ECO:0000256" key="8">
    <source>
        <dbReference type="ARBA" id="ARBA00022777"/>
    </source>
</evidence>
<dbReference type="FunFam" id="3.30.450.20:FF:000060">
    <property type="entry name" value="Sensor protein FixL"/>
    <property type="match status" value="1"/>
</dbReference>
<dbReference type="CDD" id="cd00130">
    <property type="entry name" value="PAS"/>
    <property type="match status" value="2"/>
</dbReference>
<comment type="catalytic activity">
    <reaction evidence="1">
        <text>ATP + protein L-histidine = ADP + protein N-phospho-L-histidine.</text>
        <dbReference type="EC" id="2.7.13.3"/>
    </reaction>
</comment>
<dbReference type="InterPro" id="IPR036097">
    <property type="entry name" value="HisK_dim/P_sf"/>
</dbReference>
<evidence type="ECO:0000256" key="11">
    <source>
        <dbReference type="ARBA" id="ARBA00023012"/>
    </source>
</evidence>
<dbReference type="Pfam" id="PF02518">
    <property type="entry name" value="HATPase_c"/>
    <property type="match status" value="1"/>
</dbReference>
<dbReference type="InterPro" id="IPR035965">
    <property type="entry name" value="PAS-like_dom_sf"/>
</dbReference>
<dbReference type="CDD" id="cd18161">
    <property type="entry name" value="REC_hyHK_blue-like"/>
    <property type="match status" value="1"/>
</dbReference>
<dbReference type="GO" id="GO:0006355">
    <property type="term" value="P:regulation of DNA-templated transcription"/>
    <property type="evidence" value="ECO:0007669"/>
    <property type="project" value="InterPro"/>
</dbReference>
<dbReference type="PROSITE" id="PS50109">
    <property type="entry name" value="HIS_KIN"/>
    <property type="match status" value="1"/>
</dbReference>
<dbReference type="Gene3D" id="1.10.287.130">
    <property type="match status" value="1"/>
</dbReference>
<evidence type="ECO:0000256" key="9">
    <source>
        <dbReference type="ARBA" id="ARBA00022840"/>
    </source>
</evidence>
<dbReference type="EC" id="2.7.13.3" evidence="3"/>
<comment type="function">
    <text evidence="12">Putative oxygen sensor; modulates the activity of FixJ, a transcriptional activator of nitrogen fixation fixK gene. FixL probably acts as a kinase that phosphorylates FixJ.</text>
</comment>
<keyword evidence="5" id="KW-0479">Metal-binding</keyword>
<dbReference type="InterPro" id="IPR003594">
    <property type="entry name" value="HATPase_dom"/>
</dbReference>
<evidence type="ECO:0000313" key="20">
    <source>
        <dbReference type="Proteomes" id="UP000663946"/>
    </source>
</evidence>
<keyword evidence="4 14" id="KW-0597">Phosphoprotein</keyword>
<dbReference type="SMART" id="SM00387">
    <property type="entry name" value="HATPase_c"/>
    <property type="match status" value="1"/>
</dbReference>
<dbReference type="InterPro" id="IPR001789">
    <property type="entry name" value="Sig_transdc_resp-reg_receiver"/>
</dbReference>
<keyword evidence="10" id="KW-0408">Iron</keyword>
<protein>
    <recommendedName>
        <fullName evidence="13">Sensor protein FixL</fullName>
        <ecNumber evidence="3">2.7.13.3</ecNumber>
    </recommendedName>
</protein>
<dbReference type="SMART" id="SM00388">
    <property type="entry name" value="HisKA"/>
    <property type="match status" value="1"/>
</dbReference>
<dbReference type="InterPro" id="IPR004358">
    <property type="entry name" value="Sig_transdc_His_kin-like_C"/>
</dbReference>
<dbReference type="SUPFAM" id="SSF55874">
    <property type="entry name" value="ATPase domain of HSP90 chaperone/DNA topoisomerase II/histidine kinase"/>
    <property type="match status" value="1"/>
</dbReference>
<dbReference type="InterPro" id="IPR003661">
    <property type="entry name" value="HisK_dim/P_dom"/>
</dbReference>
<dbReference type="EMBL" id="CP049218">
    <property type="protein sequence ID" value="QTG16726.1"/>
    <property type="molecule type" value="Genomic_DNA"/>
</dbReference>
<evidence type="ECO:0000259" key="18">
    <source>
        <dbReference type="PROSITE" id="PS50113"/>
    </source>
</evidence>
<keyword evidence="9" id="KW-0067">ATP-binding</keyword>
<dbReference type="Gene3D" id="3.30.450.20">
    <property type="entry name" value="PAS domain"/>
    <property type="match status" value="2"/>
</dbReference>
<reference evidence="19" key="1">
    <citation type="submission" date="2020-02" db="EMBL/GenBank/DDBJ databases">
        <title>Unexpected conservation and global transmission of agrobacterial virulence plasmids.</title>
        <authorList>
            <person name="Weisberg A.J."/>
            <person name="Davis E.W. II"/>
            <person name="Tabima J.R."/>
            <person name="Belcher M.S."/>
            <person name="Miller M."/>
            <person name="Kuo C.-H."/>
            <person name="Loper J.E."/>
            <person name="Grunwald N.J."/>
            <person name="Putnam M.L."/>
            <person name="Chang J.H."/>
        </authorList>
    </citation>
    <scope>NUCLEOTIDE SEQUENCE</scope>
    <source>
        <strain evidence="19">Q15/94</strain>
        <plasmid evidence="19">pQ15_94_1</plasmid>
    </source>
</reference>
<dbReference type="SMART" id="SM00091">
    <property type="entry name" value="PAS"/>
    <property type="match status" value="2"/>
</dbReference>
<accession>A0AAJ4TCY1</accession>
<sequence length="639" mass="70073">MPEILPIEEQGKLQLEALITLLDGASIVIHGMDGRIKGWTAGSEHLYGWSKNEALGKIVHQLLSTQFPMPLSELRRRVSRQGSWSGEVVHYHKNGHKLLIATRWSFVDFGGDQAPVVVQTNNDVTDLKRMQDELARREAHLLSILETVPDAMVVIDDRGIISSFSAAAQRLFGYEANEVVGHNVRVLMPDPDRAAHNGYIERYLSTGERRIIGYGRVVTGQRKDGSRFPMELSVGEAIADGNRIFTGFVRDLTSRQKVEEELRQSQKMEAIGQLTGGLAHDFNNLLTVISGNLEMAESMLRDEGVRRLLREAQDAAEDGARLTRQLLAFGRRQPLNPRRADIGQLISGFSELMRRTLGETIEFKTVTTGSQNEALVDSSQLQNALLNLAINACDAMPKGGTLTIEIAPVKFDIDHARMFPNIKPGNYVQISVTDTGTGMTPEVKDKAFEPFFTTKDVGAGTGLGLSMVYGFARQSGGNVQLYSELGRGTTVRIFLPAAPNIAIPSEDATNDPPVTIACGSMERILVVEDDARVRRIAVARLVALGYGVVEASNGVEALEQLERHPDIDLLFSDVVMPGGMAGDELAGRARGLRPDIKVLFTSGYAEPAVAGRQLAAKGRWLRKPYTARELAVSLREILD</sequence>
<dbReference type="Pfam" id="PF00989">
    <property type="entry name" value="PAS"/>
    <property type="match status" value="1"/>
</dbReference>
<dbReference type="PROSITE" id="PS50113">
    <property type="entry name" value="PAC"/>
    <property type="match status" value="1"/>
</dbReference>
<evidence type="ECO:0000256" key="12">
    <source>
        <dbReference type="ARBA" id="ARBA00059827"/>
    </source>
</evidence>
<dbReference type="InterPro" id="IPR036890">
    <property type="entry name" value="HATPase_C_sf"/>
</dbReference>
<evidence type="ECO:0000256" key="7">
    <source>
        <dbReference type="ARBA" id="ARBA00022741"/>
    </source>
</evidence>
<dbReference type="PROSITE" id="PS50112">
    <property type="entry name" value="PAS"/>
    <property type="match status" value="2"/>
</dbReference>
<evidence type="ECO:0000259" key="16">
    <source>
        <dbReference type="PROSITE" id="PS50110"/>
    </source>
</evidence>
<keyword evidence="6" id="KW-0808">Transferase</keyword>
<evidence type="ECO:0000256" key="6">
    <source>
        <dbReference type="ARBA" id="ARBA00022679"/>
    </source>
</evidence>
<comment type="cofactor">
    <cofactor evidence="2">
        <name>heme</name>
        <dbReference type="ChEBI" id="CHEBI:30413"/>
    </cofactor>
</comment>
<dbReference type="GO" id="GO:0000155">
    <property type="term" value="F:phosphorelay sensor kinase activity"/>
    <property type="evidence" value="ECO:0007669"/>
    <property type="project" value="InterPro"/>
</dbReference>
<feature type="domain" description="Response regulatory" evidence="16">
    <location>
        <begin position="523"/>
        <end position="638"/>
    </location>
</feature>
<dbReference type="SMART" id="SM00448">
    <property type="entry name" value="REC"/>
    <property type="match status" value="1"/>
</dbReference>
<evidence type="ECO:0000259" key="15">
    <source>
        <dbReference type="PROSITE" id="PS50109"/>
    </source>
</evidence>
<evidence type="ECO:0000256" key="4">
    <source>
        <dbReference type="ARBA" id="ARBA00022553"/>
    </source>
</evidence>
<keyword evidence="5" id="KW-0349">Heme</keyword>
<feature type="domain" description="PAS" evidence="17">
    <location>
        <begin position="137"/>
        <end position="207"/>
    </location>
</feature>
<dbReference type="InterPro" id="IPR013767">
    <property type="entry name" value="PAS_fold"/>
</dbReference>
<dbReference type="AlphaFoldDB" id="A0AAJ4TCY1"/>
<dbReference type="Pfam" id="PF00072">
    <property type="entry name" value="Response_reg"/>
    <property type="match status" value="1"/>
</dbReference>
<dbReference type="SUPFAM" id="SSF55785">
    <property type="entry name" value="PYP-like sensor domain (PAS domain)"/>
    <property type="match status" value="2"/>
</dbReference>
<dbReference type="Gene3D" id="3.40.50.2300">
    <property type="match status" value="1"/>
</dbReference>
<keyword evidence="7" id="KW-0547">Nucleotide-binding</keyword>
<evidence type="ECO:0000256" key="10">
    <source>
        <dbReference type="ARBA" id="ARBA00023004"/>
    </source>
</evidence>
<dbReference type="SUPFAM" id="SSF47384">
    <property type="entry name" value="Homodimeric domain of signal transducing histidine kinase"/>
    <property type="match status" value="1"/>
</dbReference>
<organism evidence="19 20">
    <name type="scientific">Agrobacterium tumefaciens</name>
    <dbReference type="NCBI Taxonomy" id="358"/>
    <lineage>
        <taxon>Bacteria</taxon>
        <taxon>Pseudomonadati</taxon>
        <taxon>Pseudomonadota</taxon>
        <taxon>Alphaproteobacteria</taxon>
        <taxon>Hyphomicrobiales</taxon>
        <taxon>Rhizobiaceae</taxon>
        <taxon>Rhizobium/Agrobacterium group</taxon>
        <taxon>Agrobacterium</taxon>
        <taxon>Agrobacterium tumefaciens complex</taxon>
    </lineage>
</organism>
<dbReference type="InterPro" id="IPR011006">
    <property type="entry name" value="CheY-like_superfamily"/>
</dbReference>
<evidence type="ECO:0000256" key="5">
    <source>
        <dbReference type="ARBA" id="ARBA00022617"/>
    </source>
</evidence>
<dbReference type="PROSITE" id="PS50110">
    <property type="entry name" value="RESPONSE_REGULATORY"/>
    <property type="match status" value="1"/>
</dbReference>
<dbReference type="PRINTS" id="PR00344">
    <property type="entry name" value="BCTRLSENSOR"/>
</dbReference>
<dbReference type="NCBIfam" id="TIGR00229">
    <property type="entry name" value="sensory_box"/>
    <property type="match status" value="2"/>
</dbReference>
<keyword evidence="11" id="KW-0902">Two-component regulatory system</keyword>
<proteinExistence type="predicted"/>
<dbReference type="Proteomes" id="UP000663946">
    <property type="component" value="Plasmid pQ15_94_1"/>
</dbReference>
<dbReference type="RefSeq" id="WP_333722400.1">
    <property type="nucleotide sequence ID" value="NZ_CP049218.1"/>
</dbReference>
<dbReference type="PANTHER" id="PTHR43065">
    <property type="entry name" value="SENSOR HISTIDINE KINASE"/>
    <property type="match status" value="1"/>
</dbReference>
<evidence type="ECO:0000256" key="1">
    <source>
        <dbReference type="ARBA" id="ARBA00000085"/>
    </source>
</evidence>
<feature type="domain" description="Histidine kinase" evidence="15">
    <location>
        <begin position="277"/>
        <end position="499"/>
    </location>
</feature>
<keyword evidence="8" id="KW-0418">Kinase</keyword>
<keyword evidence="19" id="KW-0614">Plasmid</keyword>
<gene>
    <name evidence="19" type="ORF">G6M86_25945</name>
</gene>
<evidence type="ECO:0000256" key="2">
    <source>
        <dbReference type="ARBA" id="ARBA00001971"/>
    </source>
</evidence>
<evidence type="ECO:0000259" key="17">
    <source>
        <dbReference type="PROSITE" id="PS50112"/>
    </source>
</evidence>
<evidence type="ECO:0000256" key="13">
    <source>
        <dbReference type="ARBA" id="ARBA00070616"/>
    </source>
</evidence>
<dbReference type="GO" id="GO:0005524">
    <property type="term" value="F:ATP binding"/>
    <property type="evidence" value="ECO:0007669"/>
    <property type="project" value="UniProtKB-KW"/>
</dbReference>
<dbReference type="Pfam" id="PF00512">
    <property type="entry name" value="HisKA"/>
    <property type="match status" value="1"/>
</dbReference>
<feature type="domain" description="PAC" evidence="18">
    <location>
        <begin position="205"/>
        <end position="264"/>
    </location>
</feature>
<dbReference type="InterPro" id="IPR000014">
    <property type="entry name" value="PAS"/>
</dbReference>
<evidence type="ECO:0000256" key="14">
    <source>
        <dbReference type="PROSITE-ProRule" id="PRU00169"/>
    </source>
</evidence>
<dbReference type="PANTHER" id="PTHR43065:SF49">
    <property type="entry name" value="HISTIDINE KINASE"/>
    <property type="match status" value="1"/>
</dbReference>
<name>A0AAJ4TCY1_AGRTU</name>
<dbReference type="Pfam" id="PF13426">
    <property type="entry name" value="PAS_9"/>
    <property type="match status" value="1"/>
</dbReference>
<dbReference type="Gene3D" id="3.30.565.10">
    <property type="entry name" value="Histidine kinase-like ATPase, C-terminal domain"/>
    <property type="match status" value="1"/>
</dbReference>
<dbReference type="SUPFAM" id="SSF52172">
    <property type="entry name" value="CheY-like"/>
    <property type="match status" value="1"/>
</dbReference>
<feature type="modified residue" description="4-aspartylphosphate" evidence="14">
    <location>
        <position position="573"/>
    </location>
</feature>
<evidence type="ECO:0000256" key="3">
    <source>
        <dbReference type="ARBA" id="ARBA00012438"/>
    </source>
</evidence>
<dbReference type="InterPro" id="IPR000700">
    <property type="entry name" value="PAS-assoc_C"/>
</dbReference>
<dbReference type="InterPro" id="IPR005467">
    <property type="entry name" value="His_kinase_dom"/>
</dbReference>
<evidence type="ECO:0000313" key="19">
    <source>
        <dbReference type="EMBL" id="QTG16726.1"/>
    </source>
</evidence>
<feature type="domain" description="PAS" evidence="17">
    <location>
        <begin position="14"/>
        <end position="57"/>
    </location>
</feature>
<dbReference type="CDD" id="cd00082">
    <property type="entry name" value="HisKA"/>
    <property type="match status" value="1"/>
</dbReference>